<feature type="domain" description="ABC1 atypical kinase-like" evidence="3">
    <location>
        <begin position="292"/>
        <end position="535"/>
    </location>
</feature>
<evidence type="ECO:0000256" key="1">
    <source>
        <dbReference type="ARBA" id="ARBA00009670"/>
    </source>
</evidence>
<keyword evidence="2" id="KW-1133">Transmembrane helix</keyword>
<gene>
    <name evidence="5" type="primary">LOC100375602</name>
</gene>
<reference evidence="5" key="1">
    <citation type="submission" date="2025-08" db="UniProtKB">
        <authorList>
            <consortium name="RefSeq"/>
        </authorList>
    </citation>
    <scope>IDENTIFICATION</scope>
    <source>
        <tissue evidence="5">Testes</tissue>
    </source>
</reference>
<dbReference type="CDD" id="cd13969">
    <property type="entry name" value="ADCK1-like"/>
    <property type="match status" value="1"/>
</dbReference>
<comment type="similarity">
    <text evidence="1">Belongs to the protein kinase superfamily. ADCK protein kinase family.</text>
</comment>
<dbReference type="InterPro" id="IPR045307">
    <property type="entry name" value="ADCK1_dom"/>
</dbReference>
<dbReference type="RefSeq" id="XP_002741631.1">
    <property type="nucleotide sequence ID" value="XM_002741585.2"/>
</dbReference>
<accession>A0ABM0H0R2</accession>
<dbReference type="SUPFAM" id="SSF56112">
    <property type="entry name" value="Protein kinase-like (PK-like)"/>
    <property type="match status" value="1"/>
</dbReference>
<keyword evidence="2" id="KW-0472">Membrane</keyword>
<protein>
    <submittedName>
        <fullName evidence="5">Uncharacterized aarF domain-containing protein kinase 5-like</fullName>
    </submittedName>
</protein>
<feature type="transmembrane region" description="Helical" evidence="2">
    <location>
        <begin position="176"/>
        <end position="195"/>
    </location>
</feature>
<dbReference type="InterPro" id="IPR011009">
    <property type="entry name" value="Kinase-like_dom_sf"/>
</dbReference>
<evidence type="ECO:0000313" key="5">
    <source>
        <dbReference type="RefSeq" id="XP_002741631.1"/>
    </source>
</evidence>
<evidence type="ECO:0000313" key="4">
    <source>
        <dbReference type="Proteomes" id="UP000694865"/>
    </source>
</evidence>
<evidence type="ECO:0000259" key="3">
    <source>
        <dbReference type="Pfam" id="PF03109"/>
    </source>
</evidence>
<sequence length="700" mass="81355">MRGINIWSTLTCKCVIIYPTLIYTDTRSNEQVGWRTETELGTGNDVDLQVLQDWNVYSGLLQFDAEFIQRPDAEASPSLALCIIQCRPIAVPCSNDYMLPWKRGYNTFSSYRLQGFTEIRLNTYSNIITRSFNDNPSTSSILKRCSLVRTFNSHALKRQTLQQSSSAGRYNVKRKLLLFLLISVPATGLFGYFYLEDVKKRQIRVAVEGFVRFWRCLYIGMGISLDYWWSLQGLVEGTKAYSNAMRGCHQRSADKLVDACMKNGGLYVKLGQGIVSMNHILPKEYTETLTILQDKALVRQYKEIDRLFREDFGKTVDEIFVDFEQHPIAAASLAQVHRAKTKNGDEVAVKVQYIDLRDRYHSDLWTLEILFDIIEWMHPSFGFRWVLKDMKGTLAKELDFENEGYNAERCGRDLRHMKSVYVPKIYWNLTTKRVLTMEHIEGCKVTDKESIHNMSLTLQDVDTKLICVFAEQIFHTGFVHADPHPGNVFVRKGKDSKAELVLLDHGLYDEISSKDRVSLCRLWKAIVLRDEPSMQIYSNELGVKDYLLFSEMLMQRPLNMHVRRGFHMNTRLSKSQMKYMQSMAKLHFDKIMVVLKELPRPMLLVFRNINTIRSINRELGMPVDRYTMMARCAIGGTEENLKTRSFVSKLKAKWERFMFDLTLRSDKLVHWLFVFYIRTLQYLGRAPADLGVLKTYLQQS</sequence>
<name>A0ABM0H0R2_SACKO</name>
<dbReference type="Pfam" id="PF03109">
    <property type="entry name" value="ABC1"/>
    <property type="match status" value="1"/>
</dbReference>
<dbReference type="InterPro" id="IPR004147">
    <property type="entry name" value="ABC1_dom"/>
</dbReference>
<keyword evidence="4" id="KW-1185">Reference proteome</keyword>
<proteinExistence type="inferred from homology"/>
<dbReference type="Proteomes" id="UP000694865">
    <property type="component" value="Unplaced"/>
</dbReference>
<dbReference type="InterPro" id="IPR051130">
    <property type="entry name" value="Mito_struct-func_regulator"/>
</dbReference>
<dbReference type="GeneID" id="100375602"/>
<dbReference type="PANTHER" id="PTHR43173">
    <property type="entry name" value="ABC1 FAMILY PROTEIN"/>
    <property type="match status" value="1"/>
</dbReference>
<keyword evidence="2" id="KW-0812">Transmembrane</keyword>
<evidence type="ECO:0000256" key="2">
    <source>
        <dbReference type="SAM" id="Phobius"/>
    </source>
</evidence>
<dbReference type="PANTHER" id="PTHR43173:SF28">
    <property type="entry name" value="AARF DOMAIN CONTAINING KINASE 5"/>
    <property type="match status" value="1"/>
</dbReference>
<organism evidence="4 5">
    <name type="scientific">Saccoglossus kowalevskii</name>
    <name type="common">Acorn worm</name>
    <dbReference type="NCBI Taxonomy" id="10224"/>
    <lineage>
        <taxon>Eukaryota</taxon>
        <taxon>Metazoa</taxon>
        <taxon>Hemichordata</taxon>
        <taxon>Enteropneusta</taxon>
        <taxon>Harrimaniidae</taxon>
        <taxon>Saccoglossus</taxon>
    </lineage>
</organism>